<accession>A0A225W4H6</accession>
<comment type="caution">
    <text evidence="3">The sequence shown here is derived from an EMBL/GenBank/DDBJ whole genome shotgun (WGS) entry which is preliminary data.</text>
</comment>
<sequence>MWAVKTKQKDAIRLLLESHATLDLLDRSGHDVFDLAKDHEDVLAVIQEHQFKQLKSIMKTLPNLCAEMSELQQMSEHLFKRLEEAQTQFEEMQEITPKVSLFASINTFHLLLEHHSKKLTLERLVSTRTVVGCFRQLHSDIDMLMDQYNLETYSPLEKQVWQEQWEQDEGDVYKHLVTTLENDAQVIQHELSSTSRQKNMLKLLKYESEEHAGYYSKQMMKIFKAAQSKLIRFSNLGVPKVPGWFLPAYEVQMHSKPFAFGSFGNVYRGTWLESQVVIKCVDPRSDEDKRTFRREARIWQKARHRHVVNFFGACDQGNPWFFVCEEAANGNLKNYLYRHVCEEAANGNLKNYLYRQKNQGRSLAWRKLYEAALGLHFLHQRHIIHSDLKCNQILVNAEGVAMLTDFGLSFMSADSRPRMPPGGAVRWKAPECLNDAEHIPTKESDIYSFGMCVVEAVTGDYPWRDCPDLAVVFQIRRGIFLPRPRDFVDNEQWQFVQALCATNPAKRLKMPDAIRLLKKFADQEEIQEWSSNVDNQEEE</sequence>
<evidence type="ECO:0000313" key="3">
    <source>
        <dbReference type="EMBL" id="OWZ12294.1"/>
    </source>
</evidence>
<organism evidence="3 4">
    <name type="scientific">Phytophthora megakarya</name>
    <dbReference type="NCBI Taxonomy" id="4795"/>
    <lineage>
        <taxon>Eukaryota</taxon>
        <taxon>Sar</taxon>
        <taxon>Stramenopiles</taxon>
        <taxon>Oomycota</taxon>
        <taxon>Peronosporomycetes</taxon>
        <taxon>Peronosporales</taxon>
        <taxon>Peronosporaceae</taxon>
        <taxon>Phytophthora</taxon>
    </lineage>
</organism>
<dbReference type="InterPro" id="IPR000719">
    <property type="entry name" value="Prot_kinase_dom"/>
</dbReference>
<dbReference type="InterPro" id="IPR011009">
    <property type="entry name" value="Kinase-like_dom_sf"/>
</dbReference>
<dbReference type="EMBL" id="NBNE01001889">
    <property type="protein sequence ID" value="OWZ12294.1"/>
    <property type="molecule type" value="Genomic_DNA"/>
</dbReference>
<feature type="domain" description="Protein kinase" evidence="2">
    <location>
        <begin position="252"/>
        <end position="521"/>
    </location>
</feature>
<dbReference type="Gene3D" id="1.10.510.10">
    <property type="entry name" value="Transferase(Phosphotransferase) domain 1"/>
    <property type="match status" value="1"/>
</dbReference>
<name>A0A225W4H6_9STRA</name>
<dbReference type="Pfam" id="PF07714">
    <property type="entry name" value="PK_Tyr_Ser-Thr"/>
    <property type="match status" value="1"/>
</dbReference>
<dbReference type="Gene3D" id="3.30.200.20">
    <property type="entry name" value="Phosphorylase Kinase, domain 1"/>
    <property type="match status" value="1"/>
</dbReference>
<gene>
    <name evidence="3" type="ORF">PHMEG_00014572</name>
</gene>
<reference evidence="4" key="1">
    <citation type="submission" date="2017-03" db="EMBL/GenBank/DDBJ databases">
        <title>Phytopthora megakarya and P. palmivora, two closely related causual agents of cacao black pod achieved similar genome size and gene model numbers by different mechanisms.</title>
        <authorList>
            <person name="Ali S."/>
            <person name="Shao J."/>
            <person name="Larry D.J."/>
            <person name="Kronmiller B."/>
            <person name="Shen D."/>
            <person name="Strem M.D."/>
            <person name="Melnick R.L."/>
            <person name="Guiltinan M.J."/>
            <person name="Tyler B.M."/>
            <person name="Meinhardt L.W."/>
            <person name="Bailey B.A."/>
        </authorList>
    </citation>
    <scope>NUCLEOTIDE SEQUENCE [LARGE SCALE GENOMIC DNA]</scope>
    <source>
        <strain evidence="4">zdho120</strain>
    </source>
</reference>
<evidence type="ECO:0000256" key="1">
    <source>
        <dbReference type="SAM" id="Coils"/>
    </source>
</evidence>
<proteinExistence type="predicted"/>
<dbReference type="Proteomes" id="UP000198211">
    <property type="component" value="Unassembled WGS sequence"/>
</dbReference>
<dbReference type="AlphaFoldDB" id="A0A225W4H6"/>
<keyword evidence="3" id="KW-0808">Transferase</keyword>
<dbReference type="PANTHER" id="PTHR44329:SF214">
    <property type="entry name" value="PROTEIN KINASE DOMAIN-CONTAINING PROTEIN"/>
    <property type="match status" value="1"/>
</dbReference>
<dbReference type="OrthoDB" id="4062651at2759"/>
<keyword evidence="4" id="KW-1185">Reference proteome</keyword>
<evidence type="ECO:0000259" key="2">
    <source>
        <dbReference type="PROSITE" id="PS50011"/>
    </source>
</evidence>
<dbReference type="InterPro" id="IPR051681">
    <property type="entry name" value="Ser/Thr_Kinases-Pseudokinases"/>
</dbReference>
<evidence type="ECO:0000313" key="4">
    <source>
        <dbReference type="Proteomes" id="UP000198211"/>
    </source>
</evidence>
<feature type="coiled-coil region" evidence="1">
    <location>
        <begin position="68"/>
        <end position="95"/>
    </location>
</feature>
<dbReference type="PANTHER" id="PTHR44329">
    <property type="entry name" value="SERINE/THREONINE-PROTEIN KINASE TNNI3K-RELATED"/>
    <property type="match status" value="1"/>
</dbReference>
<keyword evidence="3" id="KW-0418">Kinase</keyword>
<dbReference type="SUPFAM" id="SSF56112">
    <property type="entry name" value="Protein kinase-like (PK-like)"/>
    <property type="match status" value="1"/>
</dbReference>
<keyword evidence="1" id="KW-0175">Coiled coil</keyword>
<dbReference type="InterPro" id="IPR001245">
    <property type="entry name" value="Ser-Thr/Tyr_kinase_cat_dom"/>
</dbReference>
<protein>
    <submittedName>
        <fullName evidence="3">TKL protein kinase</fullName>
    </submittedName>
</protein>
<dbReference type="PROSITE" id="PS50011">
    <property type="entry name" value="PROTEIN_KINASE_DOM"/>
    <property type="match status" value="1"/>
</dbReference>
<dbReference type="STRING" id="4795.A0A225W4H6"/>
<dbReference type="GO" id="GO:0004674">
    <property type="term" value="F:protein serine/threonine kinase activity"/>
    <property type="evidence" value="ECO:0007669"/>
    <property type="project" value="TreeGrafter"/>
</dbReference>
<dbReference type="GO" id="GO:0005524">
    <property type="term" value="F:ATP binding"/>
    <property type="evidence" value="ECO:0007669"/>
    <property type="project" value="InterPro"/>
</dbReference>